<name>A0A380KMF8_9STRE</name>
<feature type="domain" description="Maltose/galactoside acetyltransferase" evidence="3">
    <location>
        <begin position="8"/>
        <end position="47"/>
    </location>
</feature>
<dbReference type="EMBL" id="UHFP01000001">
    <property type="protein sequence ID" value="SUN68426.1"/>
    <property type="molecule type" value="Genomic_DNA"/>
</dbReference>
<gene>
    <name evidence="4" type="primary">maa2_2</name>
    <name evidence="4" type="ORF">NCTC13760_01115</name>
</gene>
<dbReference type="InterPro" id="IPR024688">
    <property type="entry name" value="Mac_dom"/>
</dbReference>
<accession>A0A380KMF8</accession>
<evidence type="ECO:0000313" key="5">
    <source>
        <dbReference type="Proteomes" id="UP000255352"/>
    </source>
</evidence>
<protein>
    <submittedName>
        <fullName evidence="4">Maltose O-acetyltransferase</fullName>
        <ecNumber evidence="4">2.3.1.79</ecNumber>
    </submittedName>
</protein>
<evidence type="ECO:0000256" key="2">
    <source>
        <dbReference type="ARBA" id="ARBA00022679"/>
    </source>
</evidence>
<proteinExistence type="inferred from homology"/>
<dbReference type="RefSeq" id="WP_006532254.1">
    <property type="nucleotide sequence ID" value="NZ_JBNQRX010000015.1"/>
</dbReference>
<reference evidence="4 5" key="1">
    <citation type="submission" date="2018-06" db="EMBL/GenBank/DDBJ databases">
        <authorList>
            <consortium name="Pathogen Informatics"/>
            <person name="Doyle S."/>
        </authorList>
    </citation>
    <scope>NUCLEOTIDE SEQUENCE [LARGE SCALE GENOMIC DNA]</scope>
    <source>
        <strain evidence="4 5">NCTC13760</strain>
    </source>
</reference>
<dbReference type="GO" id="GO:0008925">
    <property type="term" value="F:maltose O-acetyltransferase activity"/>
    <property type="evidence" value="ECO:0007669"/>
    <property type="project" value="UniProtKB-EC"/>
</dbReference>
<organism evidence="4 5">
    <name type="scientific">Streptococcus infantarius</name>
    <dbReference type="NCBI Taxonomy" id="102684"/>
    <lineage>
        <taxon>Bacteria</taxon>
        <taxon>Bacillati</taxon>
        <taxon>Bacillota</taxon>
        <taxon>Bacilli</taxon>
        <taxon>Lactobacillales</taxon>
        <taxon>Streptococcaceae</taxon>
        <taxon>Streptococcus</taxon>
    </lineage>
</organism>
<keyword evidence="2 4" id="KW-0808">Transferase</keyword>
<dbReference type="Proteomes" id="UP000255352">
    <property type="component" value="Unassembled WGS sequence"/>
</dbReference>
<dbReference type="EC" id="2.3.1.79" evidence="4"/>
<evidence type="ECO:0000259" key="3">
    <source>
        <dbReference type="Pfam" id="PF12464"/>
    </source>
</evidence>
<evidence type="ECO:0000256" key="1">
    <source>
        <dbReference type="ARBA" id="ARBA00007274"/>
    </source>
</evidence>
<dbReference type="Pfam" id="PF12464">
    <property type="entry name" value="Mac"/>
    <property type="match status" value="1"/>
</dbReference>
<evidence type="ECO:0000313" key="4">
    <source>
        <dbReference type="EMBL" id="SUN68426.1"/>
    </source>
</evidence>
<keyword evidence="4" id="KW-0012">Acyltransferase</keyword>
<comment type="similarity">
    <text evidence="1">Belongs to the transferase hexapeptide repeat family.</text>
</comment>
<sequence length="48" mass="5521">MTELEKLEAGLPYCFTDPDIEKIKKEALRKCQVLNAIDILDVEKRTAQ</sequence>
<dbReference type="AlphaFoldDB" id="A0A380KMF8"/>